<feature type="compositionally biased region" description="Polar residues" evidence="1">
    <location>
        <begin position="51"/>
        <end position="65"/>
    </location>
</feature>
<keyword evidence="2" id="KW-0812">Transmembrane</keyword>
<comment type="caution">
    <text evidence="4">The sequence shown here is derived from an EMBL/GenBank/DDBJ whole genome shotgun (WGS) entry which is preliminary data.</text>
</comment>
<evidence type="ECO:0000259" key="3">
    <source>
        <dbReference type="PROSITE" id="PS50954"/>
    </source>
</evidence>
<evidence type="ECO:0000256" key="1">
    <source>
        <dbReference type="SAM" id="MobiDB-lite"/>
    </source>
</evidence>
<keyword evidence="2" id="KW-1133">Transmembrane helix</keyword>
<dbReference type="Pfam" id="PF03020">
    <property type="entry name" value="LEM"/>
    <property type="match status" value="1"/>
</dbReference>
<organism evidence="4 5">
    <name type="scientific">Necator americanus</name>
    <name type="common">Human hookworm</name>
    <dbReference type="NCBI Taxonomy" id="51031"/>
    <lineage>
        <taxon>Eukaryota</taxon>
        <taxon>Metazoa</taxon>
        <taxon>Ecdysozoa</taxon>
        <taxon>Nematoda</taxon>
        <taxon>Chromadorea</taxon>
        <taxon>Rhabditida</taxon>
        <taxon>Rhabditina</taxon>
        <taxon>Rhabditomorpha</taxon>
        <taxon>Strongyloidea</taxon>
        <taxon>Ancylostomatidae</taxon>
        <taxon>Bunostominae</taxon>
        <taxon>Necator</taxon>
    </lineage>
</organism>
<evidence type="ECO:0000313" key="5">
    <source>
        <dbReference type="Proteomes" id="UP001303046"/>
    </source>
</evidence>
<dbReference type="EMBL" id="JAVFWL010000001">
    <property type="protein sequence ID" value="KAK6729307.1"/>
    <property type="molecule type" value="Genomic_DNA"/>
</dbReference>
<feature type="region of interest" description="Disordered" evidence="1">
    <location>
        <begin position="94"/>
        <end position="127"/>
    </location>
</feature>
<feature type="compositionally biased region" description="Low complexity" evidence="1">
    <location>
        <begin position="115"/>
        <end position="124"/>
    </location>
</feature>
<protein>
    <recommendedName>
        <fullName evidence="3">LEM domain-containing protein</fullName>
    </recommendedName>
</protein>
<dbReference type="InterPro" id="IPR003887">
    <property type="entry name" value="LEM_dom"/>
</dbReference>
<accession>A0ABR1BSE8</accession>
<feature type="region of interest" description="Disordered" evidence="1">
    <location>
        <begin position="51"/>
        <end position="81"/>
    </location>
</feature>
<feature type="transmembrane region" description="Helical" evidence="2">
    <location>
        <begin position="162"/>
        <end position="179"/>
    </location>
</feature>
<dbReference type="Gene3D" id="1.10.720.40">
    <property type="match status" value="1"/>
</dbReference>
<feature type="compositionally biased region" description="Basic and acidic residues" evidence="1">
    <location>
        <begin position="66"/>
        <end position="75"/>
    </location>
</feature>
<dbReference type="Proteomes" id="UP001303046">
    <property type="component" value="Unassembled WGS sequence"/>
</dbReference>
<dbReference type="CDD" id="cd12934">
    <property type="entry name" value="LEM"/>
    <property type="match status" value="1"/>
</dbReference>
<dbReference type="PROSITE" id="PS50954">
    <property type="entry name" value="LEM"/>
    <property type="match status" value="1"/>
</dbReference>
<gene>
    <name evidence="4" type="primary">Necator_chrI.g2517</name>
    <name evidence="4" type="ORF">RB195_006389</name>
</gene>
<evidence type="ECO:0000313" key="4">
    <source>
        <dbReference type="EMBL" id="KAK6729307.1"/>
    </source>
</evidence>
<name>A0ABR1BSE8_NECAM</name>
<keyword evidence="5" id="KW-1185">Reference proteome</keyword>
<reference evidence="4 5" key="1">
    <citation type="submission" date="2023-08" db="EMBL/GenBank/DDBJ databases">
        <title>A Necator americanus chromosomal reference genome.</title>
        <authorList>
            <person name="Ilik V."/>
            <person name="Petrzelkova K.J."/>
            <person name="Pardy F."/>
            <person name="Fuh T."/>
            <person name="Niatou-Singa F.S."/>
            <person name="Gouil Q."/>
            <person name="Baker L."/>
            <person name="Ritchie M.E."/>
            <person name="Jex A.R."/>
            <person name="Gazzola D."/>
            <person name="Li H."/>
            <person name="Toshio Fujiwara R."/>
            <person name="Zhan B."/>
            <person name="Aroian R.V."/>
            <person name="Pafco B."/>
            <person name="Schwarz E.M."/>
        </authorList>
    </citation>
    <scope>NUCLEOTIDE SEQUENCE [LARGE SCALE GENOMIC DNA]</scope>
    <source>
        <strain evidence="4 5">Aroian</strain>
        <tissue evidence="4">Whole animal</tissue>
    </source>
</reference>
<feature type="compositionally biased region" description="Polar residues" evidence="1">
    <location>
        <begin position="97"/>
        <end position="114"/>
    </location>
</feature>
<dbReference type="SUPFAM" id="SSF63451">
    <property type="entry name" value="LEM domain"/>
    <property type="match status" value="1"/>
</dbReference>
<dbReference type="SMART" id="SM00540">
    <property type="entry name" value="LEM"/>
    <property type="match status" value="1"/>
</dbReference>
<proteinExistence type="predicted"/>
<feature type="domain" description="LEM" evidence="3">
    <location>
        <begin position="1"/>
        <end position="44"/>
    </location>
</feature>
<keyword evidence="2" id="KW-0472">Membrane</keyword>
<sequence length="195" mass="21343">MDLENLSDVEIRQRLTALGQNVGPVTATTRTLHLKKLRTLMAMEGDAAFSQPTLLPTMGNGSTPNHHLDIEKEPPEQDEEPLTQLRVKEVMSETPHMGTTTQTAPVRASSQVTYDSDSGSGSDGEMCGHESVRYLSPEEMETDYIGSVSGSPVTQPSNLKKVLLAVSVLLLVVFVFFLSDRVHRQTANYGVDDEL</sequence>
<dbReference type="InterPro" id="IPR011015">
    <property type="entry name" value="LEM/LEM-like_dom_sf"/>
</dbReference>
<evidence type="ECO:0000256" key="2">
    <source>
        <dbReference type="SAM" id="Phobius"/>
    </source>
</evidence>